<keyword evidence="2" id="KW-1003">Cell membrane</keyword>
<evidence type="ECO:0000256" key="2">
    <source>
        <dbReference type="ARBA" id="ARBA00022475"/>
    </source>
</evidence>
<dbReference type="OrthoDB" id="9178203at2"/>
<keyword evidence="5 8" id="KW-0812">Transmembrane</keyword>
<gene>
    <name evidence="10" type="ORF">CLV58_106269</name>
</gene>
<keyword evidence="11" id="KW-1185">Reference proteome</keyword>
<dbReference type="PANTHER" id="PTHR33908:SF3">
    <property type="entry name" value="UNDECAPRENYL PHOSPHATE-ALPHA-4-AMINO-4-DEOXY-L-ARABINOSE ARABINOSYL TRANSFERASE"/>
    <property type="match status" value="1"/>
</dbReference>
<accession>A0A2T0T5Y7</accession>
<evidence type="ECO:0000256" key="5">
    <source>
        <dbReference type="ARBA" id="ARBA00022692"/>
    </source>
</evidence>
<keyword evidence="3" id="KW-0328">Glycosyltransferase</keyword>
<evidence type="ECO:0000256" key="4">
    <source>
        <dbReference type="ARBA" id="ARBA00022679"/>
    </source>
</evidence>
<feature type="transmembrane region" description="Helical" evidence="8">
    <location>
        <begin position="389"/>
        <end position="407"/>
    </location>
</feature>
<protein>
    <submittedName>
        <fullName evidence="10">4-amino-4-deoxy-L-arabinose transferase-like glycosyltransferase</fullName>
    </submittedName>
</protein>
<dbReference type="AlphaFoldDB" id="A0A2T0T5Y7"/>
<evidence type="ECO:0000313" key="10">
    <source>
        <dbReference type="EMBL" id="PRY41082.1"/>
    </source>
</evidence>
<keyword evidence="4 10" id="KW-0808">Transferase</keyword>
<proteinExistence type="predicted"/>
<name>A0A2T0T5Y7_9BACT</name>
<feature type="transmembrane region" description="Helical" evidence="8">
    <location>
        <begin position="312"/>
        <end position="328"/>
    </location>
</feature>
<dbReference type="Pfam" id="PF13231">
    <property type="entry name" value="PMT_2"/>
    <property type="match status" value="1"/>
</dbReference>
<evidence type="ECO:0000259" key="9">
    <source>
        <dbReference type="Pfam" id="PF13231"/>
    </source>
</evidence>
<feature type="transmembrane region" description="Helical" evidence="8">
    <location>
        <begin position="419"/>
        <end position="439"/>
    </location>
</feature>
<comment type="subcellular location">
    <subcellularLocation>
        <location evidence="1">Cell membrane</location>
        <topology evidence="1">Multi-pass membrane protein</topology>
    </subcellularLocation>
</comment>
<evidence type="ECO:0000256" key="8">
    <source>
        <dbReference type="SAM" id="Phobius"/>
    </source>
</evidence>
<organism evidence="10 11">
    <name type="scientific">Spirosoma oryzae</name>
    <dbReference type="NCBI Taxonomy" id="1469603"/>
    <lineage>
        <taxon>Bacteria</taxon>
        <taxon>Pseudomonadati</taxon>
        <taxon>Bacteroidota</taxon>
        <taxon>Cytophagia</taxon>
        <taxon>Cytophagales</taxon>
        <taxon>Cytophagaceae</taxon>
        <taxon>Spirosoma</taxon>
    </lineage>
</organism>
<dbReference type="GO" id="GO:0016763">
    <property type="term" value="F:pentosyltransferase activity"/>
    <property type="evidence" value="ECO:0007669"/>
    <property type="project" value="TreeGrafter"/>
</dbReference>
<dbReference type="GO" id="GO:0005886">
    <property type="term" value="C:plasma membrane"/>
    <property type="evidence" value="ECO:0007669"/>
    <property type="project" value="UniProtKB-SubCell"/>
</dbReference>
<dbReference type="GO" id="GO:0009103">
    <property type="term" value="P:lipopolysaccharide biosynthetic process"/>
    <property type="evidence" value="ECO:0007669"/>
    <property type="project" value="UniProtKB-ARBA"/>
</dbReference>
<reference evidence="10 11" key="1">
    <citation type="submission" date="2018-03" db="EMBL/GenBank/DDBJ databases">
        <title>Genomic Encyclopedia of Archaeal and Bacterial Type Strains, Phase II (KMG-II): from individual species to whole genera.</title>
        <authorList>
            <person name="Goeker M."/>
        </authorList>
    </citation>
    <scope>NUCLEOTIDE SEQUENCE [LARGE SCALE GENOMIC DNA]</scope>
    <source>
        <strain evidence="10 11">DSM 28354</strain>
    </source>
</reference>
<dbReference type="GO" id="GO:0010041">
    <property type="term" value="P:response to iron(III) ion"/>
    <property type="evidence" value="ECO:0007669"/>
    <property type="project" value="TreeGrafter"/>
</dbReference>
<feature type="transmembrane region" description="Helical" evidence="8">
    <location>
        <begin position="210"/>
        <end position="232"/>
    </location>
</feature>
<dbReference type="EMBL" id="PVTE01000006">
    <property type="protein sequence ID" value="PRY41082.1"/>
    <property type="molecule type" value="Genomic_DNA"/>
</dbReference>
<evidence type="ECO:0000256" key="1">
    <source>
        <dbReference type="ARBA" id="ARBA00004651"/>
    </source>
</evidence>
<sequence>MTTAAPAPLDNRLFYALVAIGLLLNATGLLVPIIEPDDALYATLPKTMVETGDWVRLYVFGRDWLDKPHFQFWMTAISYSLFGVSSFAYKLPALLFFFGGVYYTYLFARLAYSKLVAQVATLVLLTTFHIILSNNDVRAEPYLTGLIIGAVYHFYRLYRNGPGWHLWAGALLTGCAMMTKGPFVVLTIGSGLVVDWLLTGNWRELLKPRWYVAAILSMLFALPELYCLYVQFDQHPETVVFGRTNVSGIRFFFWDSQFGRFFNTGPIKGDGDKFFFLHTLLWAFLPWSLPLYVSVGQAIGRLVKRQHPLPEYVSLGTGLLMFIVFSLSRFQLPHYLNILFPFYAVLTAQFLVKLSATNLRRWSIGQLVIGLALIGLLVPLMLFVHPNRLTMGLIGMAVVTIVMLLLFRQSDLPSLVGRMTLVMLVVAVVVNVFLFGTFVQYQAGMAAAAFANQSPTLAGRKTFLYGSDTFGESSWTYEFDFRGPTQYVHTDSTLRRQVTNRPMLVFTSAPYADTLTNHGFRVQHVATFPYYHITQPEPAFMNYQTRAATTKPYVLLEVQR</sequence>
<evidence type="ECO:0000256" key="7">
    <source>
        <dbReference type="ARBA" id="ARBA00023136"/>
    </source>
</evidence>
<dbReference type="PANTHER" id="PTHR33908">
    <property type="entry name" value="MANNOSYLTRANSFERASE YKCB-RELATED"/>
    <property type="match status" value="1"/>
</dbReference>
<dbReference type="InterPro" id="IPR050297">
    <property type="entry name" value="LipidA_mod_glycosyltrf_83"/>
</dbReference>
<feature type="transmembrane region" description="Helical" evidence="8">
    <location>
        <begin position="87"/>
        <end position="108"/>
    </location>
</feature>
<feature type="transmembrane region" description="Helical" evidence="8">
    <location>
        <begin position="166"/>
        <end position="198"/>
    </location>
</feature>
<dbReference type="RefSeq" id="WP_106137499.1">
    <property type="nucleotide sequence ID" value="NZ_PVTE01000006.1"/>
</dbReference>
<dbReference type="InterPro" id="IPR038731">
    <property type="entry name" value="RgtA/B/C-like"/>
</dbReference>
<evidence type="ECO:0000256" key="3">
    <source>
        <dbReference type="ARBA" id="ARBA00022676"/>
    </source>
</evidence>
<evidence type="ECO:0000313" key="11">
    <source>
        <dbReference type="Proteomes" id="UP000238375"/>
    </source>
</evidence>
<feature type="domain" description="Glycosyltransferase RgtA/B/C/D-like" evidence="9">
    <location>
        <begin position="66"/>
        <end position="226"/>
    </location>
</feature>
<feature type="transmembrane region" description="Helical" evidence="8">
    <location>
        <begin position="12"/>
        <end position="34"/>
    </location>
</feature>
<keyword evidence="7 8" id="KW-0472">Membrane</keyword>
<feature type="transmembrane region" description="Helical" evidence="8">
    <location>
        <begin position="280"/>
        <end position="300"/>
    </location>
</feature>
<comment type="caution">
    <text evidence="10">The sequence shown here is derived from an EMBL/GenBank/DDBJ whole genome shotgun (WGS) entry which is preliminary data.</text>
</comment>
<dbReference type="Proteomes" id="UP000238375">
    <property type="component" value="Unassembled WGS sequence"/>
</dbReference>
<feature type="transmembrane region" description="Helical" evidence="8">
    <location>
        <begin position="115"/>
        <end position="132"/>
    </location>
</feature>
<keyword evidence="6 8" id="KW-1133">Transmembrane helix</keyword>
<evidence type="ECO:0000256" key="6">
    <source>
        <dbReference type="ARBA" id="ARBA00022989"/>
    </source>
</evidence>
<feature type="transmembrane region" description="Helical" evidence="8">
    <location>
        <begin position="364"/>
        <end position="383"/>
    </location>
</feature>
<feature type="transmembrane region" description="Helical" evidence="8">
    <location>
        <begin position="334"/>
        <end position="352"/>
    </location>
</feature>